<keyword evidence="3" id="KW-1185">Reference proteome</keyword>
<evidence type="ECO:0000256" key="1">
    <source>
        <dbReference type="SAM" id="Phobius"/>
    </source>
</evidence>
<name>A0A2P8D1D3_9BACT</name>
<evidence type="ECO:0000313" key="3">
    <source>
        <dbReference type="Proteomes" id="UP000240572"/>
    </source>
</evidence>
<feature type="transmembrane region" description="Helical" evidence="1">
    <location>
        <begin position="9"/>
        <end position="27"/>
    </location>
</feature>
<reference evidence="2 3" key="1">
    <citation type="submission" date="2018-03" db="EMBL/GenBank/DDBJ databases">
        <title>Genomic Encyclopedia of Type Strains, Phase III (KMG-III): the genomes of soil and plant-associated and newly described type strains.</title>
        <authorList>
            <person name="Whitman W."/>
        </authorList>
    </citation>
    <scope>NUCLEOTIDE SEQUENCE [LARGE SCALE GENOMIC DNA]</scope>
    <source>
        <strain evidence="2 3">CGMCC 1.12700</strain>
    </source>
</reference>
<accession>A0A2P8D1D3</accession>
<sequence>MYAKIMDRYFNHAITADLFVACLFFLADYKFGVFSFAYLDKPSAMDFISNLIGTCISLAGFILAALTIIVSFKSNIKARRDYHNIESALELFLNTKNYERVVKFFKKAIVEFIIIVMLLYGIWLSSANLDSNIISMVLFSAVTMVVLTIWRSLDVLFKVMKTENLNRQ</sequence>
<feature type="transmembrane region" description="Helical" evidence="1">
    <location>
        <begin position="47"/>
        <end position="72"/>
    </location>
</feature>
<feature type="transmembrane region" description="Helical" evidence="1">
    <location>
        <begin position="133"/>
        <end position="153"/>
    </location>
</feature>
<dbReference type="AlphaFoldDB" id="A0A2P8D1D3"/>
<protein>
    <submittedName>
        <fullName evidence="2">Uncharacterized protein</fullName>
    </submittedName>
</protein>
<dbReference type="EMBL" id="PYGD01000006">
    <property type="protein sequence ID" value="PSK91040.1"/>
    <property type="molecule type" value="Genomic_DNA"/>
</dbReference>
<dbReference type="OrthoDB" id="1377423at2"/>
<proteinExistence type="predicted"/>
<gene>
    <name evidence="2" type="ORF">B0I18_10650</name>
</gene>
<comment type="caution">
    <text evidence="2">The sequence shown here is derived from an EMBL/GenBank/DDBJ whole genome shotgun (WGS) entry which is preliminary data.</text>
</comment>
<keyword evidence="1" id="KW-0472">Membrane</keyword>
<keyword evidence="1" id="KW-0812">Transmembrane</keyword>
<dbReference type="Proteomes" id="UP000240572">
    <property type="component" value="Unassembled WGS sequence"/>
</dbReference>
<keyword evidence="1" id="KW-1133">Transmembrane helix</keyword>
<feature type="transmembrane region" description="Helical" evidence="1">
    <location>
        <begin position="108"/>
        <end position="127"/>
    </location>
</feature>
<evidence type="ECO:0000313" key="2">
    <source>
        <dbReference type="EMBL" id="PSK91040.1"/>
    </source>
</evidence>
<organism evidence="2 3">
    <name type="scientific">Taibaiella chishuiensis</name>
    <dbReference type="NCBI Taxonomy" id="1434707"/>
    <lineage>
        <taxon>Bacteria</taxon>
        <taxon>Pseudomonadati</taxon>
        <taxon>Bacteroidota</taxon>
        <taxon>Chitinophagia</taxon>
        <taxon>Chitinophagales</taxon>
        <taxon>Chitinophagaceae</taxon>
        <taxon>Taibaiella</taxon>
    </lineage>
</organism>
<dbReference type="RefSeq" id="WP_106523651.1">
    <property type="nucleotide sequence ID" value="NZ_PYGD01000006.1"/>
</dbReference>